<dbReference type="PRINTS" id="PR00455">
    <property type="entry name" value="HTHTETR"/>
</dbReference>
<feature type="DNA-binding region" description="H-T-H motif" evidence="2">
    <location>
        <begin position="37"/>
        <end position="56"/>
    </location>
</feature>
<dbReference type="PANTHER" id="PTHR30055:SF226">
    <property type="entry name" value="HTH-TYPE TRANSCRIPTIONAL REGULATOR PKSA"/>
    <property type="match status" value="1"/>
</dbReference>
<dbReference type="InterPro" id="IPR050109">
    <property type="entry name" value="HTH-type_TetR-like_transc_reg"/>
</dbReference>
<gene>
    <name evidence="4" type="ORF">AQ490_27085</name>
</gene>
<dbReference type="Proteomes" id="UP000050867">
    <property type="component" value="Unassembled WGS sequence"/>
</dbReference>
<evidence type="ECO:0000313" key="4">
    <source>
        <dbReference type="EMBL" id="KRV47999.1"/>
    </source>
</evidence>
<organism evidence="4 5">
    <name type="scientific">Wenjunlia vitaminophila</name>
    <name type="common">Streptomyces vitaminophilus</name>
    <dbReference type="NCBI Taxonomy" id="76728"/>
    <lineage>
        <taxon>Bacteria</taxon>
        <taxon>Bacillati</taxon>
        <taxon>Actinomycetota</taxon>
        <taxon>Actinomycetes</taxon>
        <taxon>Kitasatosporales</taxon>
        <taxon>Streptomycetaceae</taxon>
        <taxon>Wenjunlia</taxon>
    </lineage>
</organism>
<proteinExistence type="predicted"/>
<name>A0A0T6LQ68_WENVI</name>
<dbReference type="SUPFAM" id="SSF46689">
    <property type="entry name" value="Homeodomain-like"/>
    <property type="match status" value="1"/>
</dbReference>
<evidence type="ECO:0000259" key="3">
    <source>
        <dbReference type="PROSITE" id="PS50977"/>
    </source>
</evidence>
<dbReference type="STRING" id="76728.AQ490_27085"/>
<accession>A0A0T6LQ68</accession>
<dbReference type="EMBL" id="LLZU01000033">
    <property type="protein sequence ID" value="KRV47999.1"/>
    <property type="molecule type" value="Genomic_DNA"/>
</dbReference>
<dbReference type="RefSeq" id="WP_018384356.1">
    <property type="nucleotide sequence ID" value="NZ_LLZU01000033.1"/>
</dbReference>
<evidence type="ECO:0000256" key="1">
    <source>
        <dbReference type="ARBA" id="ARBA00023125"/>
    </source>
</evidence>
<keyword evidence="5" id="KW-1185">Reference proteome</keyword>
<dbReference type="GO" id="GO:0003700">
    <property type="term" value="F:DNA-binding transcription factor activity"/>
    <property type="evidence" value="ECO:0007669"/>
    <property type="project" value="TreeGrafter"/>
</dbReference>
<evidence type="ECO:0000313" key="5">
    <source>
        <dbReference type="Proteomes" id="UP000050867"/>
    </source>
</evidence>
<dbReference type="AlphaFoldDB" id="A0A0T6LQ68"/>
<reference evidence="4 5" key="1">
    <citation type="submission" date="2015-10" db="EMBL/GenBank/DDBJ databases">
        <title>Draft genome sequence of pyrrolomycin-producing Streptomyces vitaminophilus.</title>
        <authorList>
            <person name="Graham D.E."/>
            <person name="Mahan K.M."/>
            <person name="Klingeman D.M."/>
            <person name="Hettich R.L."/>
            <person name="Parry R.J."/>
        </authorList>
    </citation>
    <scope>NUCLEOTIDE SEQUENCE [LARGE SCALE GENOMIC DNA]</scope>
    <source>
        <strain evidence="4 5">ATCC 31673</strain>
    </source>
</reference>
<dbReference type="GO" id="GO:0000976">
    <property type="term" value="F:transcription cis-regulatory region binding"/>
    <property type="evidence" value="ECO:0007669"/>
    <property type="project" value="TreeGrafter"/>
</dbReference>
<dbReference type="Pfam" id="PF00440">
    <property type="entry name" value="TetR_N"/>
    <property type="match status" value="1"/>
</dbReference>
<evidence type="ECO:0000256" key="2">
    <source>
        <dbReference type="PROSITE-ProRule" id="PRU00335"/>
    </source>
</evidence>
<dbReference type="PROSITE" id="PS50977">
    <property type="entry name" value="HTH_TETR_2"/>
    <property type="match status" value="1"/>
</dbReference>
<dbReference type="OrthoDB" id="4709704at2"/>
<dbReference type="InterPro" id="IPR009057">
    <property type="entry name" value="Homeodomain-like_sf"/>
</dbReference>
<sequence length="195" mass="20940">MPKIRAATVADHRAQQRRALVTAARELLEEGDAGAVSFAAVAERTGLARNSVYKYFADRRELLAEVVRDVTPRWTARIRADMDAAEGAREKIAAYVRAQLDLVRDGEHRVAKALASDRDAAVLREGAAQAHREILEPLIAALTDLGDTAPRRTALLLQGFVNAATTALESGDDHAAVTDHAVRLAVAALDGVVTT</sequence>
<comment type="caution">
    <text evidence="4">The sequence shown here is derived from an EMBL/GenBank/DDBJ whole genome shotgun (WGS) entry which is preliminary data.</text>
</comment>
<dbReference type="PANTHER" id="PTHR30055">
    <property type="entry name" value="HTH-TYPE TRANSCRIPTIONAL REGULATOR RUTR"/>
    <property type="match status" value="1"/>
</dbReference>
<keyword evidence="1 2" id="KW-0238">DNA-binding</keyword>
<protein>
    <submittedName>
        <fullName evidence="4">TetR family transcriptional regulator</fullName>
    </submittedName>
</protein>
<feature type="domain" description="HTH tetR-type" evidence="3">
    <location>
        <begin position="14"/>
        <end position="74"/>
    </location>
</feature>
<dbReference type="InterPro" id="IPR001647">
    <property type="entry name" value="HTH_TetR"/>
</dbReference>
<dbReference type="eggNOG" id="COG1309">
    <property type="taxonomic scope" value="Bacteria"/>
</dbReference>
<dbReference type="Gene3D" id="1.10.357.10">
    <property type="entry name" value="Tetracycline Repressor, domain 2"/>
    <property type="match status" value="1"/>
</dbReference>